<evidence type="ECO:0000256" key="2">
    <source>
        <dbReference type="ARBA" id="ARBA00044777"/>
    </source>
</evidence>
<evidence type="ECO:0000313" key="5">
    <source>
        <dbReference type="Proteomes" id="UP000051565"/>
    </source>
</evidence>
<comment type="subcellular location">
    <subcellularLocation>
        <location evidence="3">Cytoplasm</location>
    </subcellularLocation>
    <text evidence="3">Associated with two foci at the outer edges of the nucleoid region in young cells, and at four foci within both cell halves in older cells.</text>
</comment>
<keyword evidence="3" id="KW-0131">Cell cycle</keyword>
<dbReference type="Gene3D" id="1.10.10.580">
    <property type="entry name" value="Structural maintenance of chromosome 1. Chain E"/>
    <property type="match status" value="1"/>
</dbReference>
<dbReference type="PANTHER" id="PTHR33969:SF2">
    <property type="entry name" value="SEGREGATION AND CONDENSATION PROTEIN A"/>
    <property type="match status" value="1"/>
</dbReference>
<dbReference type="GO" id="GO:0051301">
    <property type="term" value="P:cell division"/>
    <property type="evidence" value="ECO:0007669"/>
    <property type="project" value="UniProtKB-KW"/>
</dbReference>
<keyword evidence="3" id="KW-0963">Cytoplasm</keyword>
<sequence>MNEDNLNIHLHDFDGPLELLLHLIKQSKMDIYDIDIKDITDQYVNYLNKMKRMRIEIAGEFFVLAANLMRIKSQMLLAEEIDDDYEEDPREELVTQLVEYKKYKQAAFELKQREKNRNKMHSRNLLINNKNISIETDEFQIGILKNAWNKIKQRQQNNLDLPIERINEWNYDINTQTKIIEKYLRTSSNNELKFSHLFTIDSPIEELITDFLALLTMVKHKIVKVFQQNDDSDITIKGVNK</sequence>
<keyword evidence="5" id="KW-1185">Reference proteome</keyword>
<evidence type="ECO:0000256" key="1">
    <source>
        <dbReference type="ARBA" id="ARBA00022829"/>
    </source>
</evidence>
<keyword evidence="3" id="KW-0132">Cell division</keyword>
<dbReference type="GeneID" id="61250254"/>
<proteinExistence type="inferred from homology"/>
<protein>
    <recommendedName>
        <fullName evidence="2 3">Segregation and condensation protein A</fullName>
    </recommendedName>
</protein>
<dbReference type="Proteomes" id="UP000051565">
    <property type="component" value="Unassembled WGS sequence"/>
</dbReference>
<comment type="function">
    <text evidence="3">Participates in chromosomal partition during cell division. May act via the formation of a condensin-like complex containing Smc and ScpB that pull DNA away from mid-cell into both cell halves.</text>
</comment>
<evidence type="ECO:0000313" key="4">
    <source>
        <dbReference type="EMBL" id="KRN78970.1"/>
    </source>
</evidence>
<comment type="similarity">
    <text evidence="3">Belongs to the ScpA family.</text>
</comment>
<dbReference type="AlphaFoldDB" id="A0A0R2JWG8"/>
<dbReference type="OrthoDB" id="9811016at2"/>
<comment type="caution">
    <text evidence="4">The sequence shown here is derived from an EMBL/GenBank/DDBJ whole genome shotgun (WGS) entry which is preliminary data.</text>
</comment>
<dbReference type="EMBL" id="JQBT01000032">
    <property type="protein sequence ID" value="KRN78970.1"/>
    <property type="molecule type" value="Genomic_DNA"/>
</dbReference>
<keyword evidence="1 3" id="KW-0159">Chromosome partition</keyword>
<dbReference type="GO" id="GO:0005737">
    <property type="term" value="C:cytoplasm"/>
    <property type="evidence" value="ECO:0007669"/>
    <property type="project" value="UniProtKB-SubCell"/>
</dbReference>
<dbReference type="InterPro" id="IPR003768">
    <property type="entry name" value="ScpA"/>
</dbReference>
<name>A0A0R2JWG8_9LACO</name>
<dbReference type="RefSeq" id="WP_054646154.1">
    <property type="nucleotide sequence ID" value="NZ_FUXS01000001.1"/>
</dbReference>
<dbReference type="PANTHER" id="PTHR33969">
    <property type="entry name" value="SEGREGATION AND CONDENSATION PROTEIN A"/>
    <property type="match status" value="1"/>
</dbReference>
<dbReference type="GO" id="GO:0006260">
    <property type="term" value="P:DNA replication"/>
    <property type="evidence" value="ECO:0007669"/>
    <property type="project" value="UniProtKB-UniRule"/>
</dbReference>
<dbReference type="Pfam" id="PF02616">
    <property type="entry name" value="SMC_ScpA"/>
    <property type="match status" value="1"/>
</dbReference>
<dbReference type="HAMAP" id="MF_01805">
    <property type="entry name" value="ScpA"/>
    <property type="match status" value="1"/>
</dbReference>
<accession>A0A0R2JWG8</accession>
<dbReference type="GO" id="GO:0007059">
    <property type="term" value="P:chromosome segregation"/>
    <property type="evidence" value="ECO:0007669"/>
    <property type="project" value="UniProtKB-UniRule"/>
</dbReference>
<gene>
    <name evidence="3" type="primary">scpA</name>
    <name evidence="4" type="ORF">IV52_GL000374</name>
</gene>
<dbReference type="STRING" id="53444.AYR59_05315"/>
<reference evidence="4 5" key="1">
    <citation type="journal article" date="2015" name="Genome Announc.">
        <title>Expanding the biotechnology potential of lactobacilli through comparative genomics of 213 strains and associated genera.</title>
        <authorList>
            <person name="Sun Z."/>
            <person name="Harris H.M."/>
            <person name="McCann A."/>
            <person name="Guo C."/>
            <person name="Argimon S."/>
            <person name="Zhang W."/>
            <person name="Yang X."/>
            <person name="Jeffery I.B."/>
            <person name="Cooney J.C."/>
            <person name="Kagawa T.F."/>
            <person name="Liu W."/>
            <person name="Song Y."/>
            <person name="Salvetti E."/>
            <person name="Wrobel A."/>
            <person name="Rasinkangas P."/>
            <person name="Parkhill J."/>
            <person name="Rea M.C."/>
            <person name="O'Sullivan O."/>
            <person name="Ritari J."/>
            <person name="Douillard F.P."/>
            <person name="Paul Ross R."/>
            <person name="Yang R."/>
            <person name="Briner A.E."/>
            <person name="Felis G.E."/>
            <person name="de Vos W.M."/>
            <person name="Barrangou R."/>
            <person name="Klaenhammer T.R."/>
            <person name="Caufield P.W."/>
            <person name="Cui Y."/>
            <person name="Zhang H."/>
            <person name="O'Toole P.W."/>
        </authorList>
    </citation>
    <scope>NUCLEOTIDE SEQUENCE [LARGE SCALE GENOMIC DNA]</scope>
    <source>
        <strain evidence="4 5">DSM 20690</strain>
    </source>
</reference>
<dbReference type="InterPro" id="IPR023093">
    <property type="entry name" value="ScpA-like_C"/>
</dbReference>
<dbReference type="PATRIC" id="fig|1122148.6.peg.393"/>
<organism evidence="4 5">
    <name type="scientific">Fructilactobacillus lindneri DSM 20690 = JCM 11027</name>
    <dbReference type="NCBI Taxonomy" id="1122148"/>
    <lineage>
        <taxon>Bacteria</taxon>
        <taxon>Bacillati</taxon>
        <taxon>Bacillota</taxon>
        <taxon>Bacilli</taxon>
        <taxon>Lactobacillales</taxon>
        <taxon>Lactobacillaceae</taxon>
        <taxon>Fructilactobacillus</taxon>
    </lineage>
</organism>
<dbReference type="Gene3D" id="6.10.250.2410">
    <property type="match status" value="1"/>
</dbReference>
<comment type="subunit">
    <text evidence="3">Component of a cohesin-like complex composed of ScpA, ScpB and the Smc homodimer, in which ScpA and ScpB bind to the head domain of Smc. The presence of the three proteins is required for the association of the complex with DNA.</text>
</comment>
<evidence type="ECO:0000256" key="3">
    <source>
        <dbReference type="HAMAP-Rule" id="MF_01805"/>
    </source>
</evidence>